<evidence type="ECO:0000313" key="2">
    <source>
        <dbReference type="EMBL" id="RMZ94534.1"/>
    </source>
</evidence>
<comment type="caution">
    <text evidence="2">The sequence shown here is derived from an EMBL/GenBank/DDBJ whole genome shotgun (WGS) entry which is preliminary data.</text>
</comment>
<feature type="domain" description="ISXO2-like transposase" evidence="1">
    <location>
        <begin position="5"/>
        <end position="75"/>
    </location>
</feature>
<evidence type="ECO:0000259" key="1">
    <source>
        <dbReference type="Pfam" id="PF12762"/>
    </source>
</evidence>
<dbReference type="EMBL" id="REGN01012981">
    <property type="protein sequence ID" value="RMZ94534.1"/>
    <property type="molecule type" value="Genomic_DNA"/>
</dbReference>
<dbReference type="PANTHER" id="PTHR47163:SF2">
    <property type="entry name" value="SI:DKEY-17M8.2"/>
    <property type="match status" value="1"/>
</dbReference>
<gene>
    <name evidence="2" type="ORF">BpHYR1_039128</name>
</gene>
<evidence type="ECO:0000313" key="3">
    <source>
        <dbReference type="Proteomes" id="UP000276133"/>
    </source>
</evidence>
<dbReference type="Pfam" id="PF12762">
    <property type="entry name" value="DDE_Tnp_IS1595"/>
    <property type="match status" value="1"/>
</dbReference>
<feature type="non-terminal residue" evidence="2">
    <location>
        <position position="116"/>
    </location>
</feature>
<dbReference type="InterPro" id="IPR053164">
    <property type="entry name" value="IS1016-like_transposase"/>
</dbReference>
<proteinExistence type="predicted"/>
<dbReference type="AlphaFoldDB" id="A0A3M7P768"/>
<sequence>MKMMILRDTYMKIRDLDKRFQHRTVNHSLCIVNAEDGTHTNGIESFWCSGKTHIMRGVSRKYLSSYLDEFTWRRNMCETRSDAATVILNEIADQYTTKSEENVKTIEKCFILLNII</sequence>
<name>A0A3M7P768_BRAPC</name>
<accession>A0A3M7P768</accession>
<dbReference type="OrthoDB" id="8061556at2759"/>
<reference evidence="2 3" key="1">
    <citation type="journal article" date="2018" name="Sci. Rep.">
        <title>Genomic signatures of local adaptation to the degree of environmental predictability in rotifers.</title>
        <authorList>
            <person name="Franch-Gras L."/>
            <person name="Hahn C."/>
            <person name="Garcia-Roger E.M."/>
            <person name="Carmona M.J."/>
            <person name="Serra M."/>
            <person name="Gomez A."/>
        </authorList>
    </citation>
    <scope>NUCLEOTIDE SEQUENCE [LARGE SCALE GENOMIC DNA]</scope>
    <source>
        <strain evidence="2">HYR1</strain>
    </source>
</reference>
<dbReference type="InterPro" id="IPR024445">
    <property type="entry name" value="Tnp_ISXO2-like"/>
</dbReference>
<organism evidence="2 3">
    <name type="scientific">Brachionus plicatilis</name>
    <name type="common">Marine rotifer</name>
    <name type="synonym">Brachionus muelleri</name>
    <dbReference type="NCBI Taxonomy" id="10195"/>
    <lineage>
        <taxon>Eukaryota</taxon>
        <taxon>Metazoa</taxon>
        <taxon>Spiralia</taxon>
        <taxon>Gnathifera</taxon>
        <taxon>Rotifera</taxon>
        <taxon>Eurotatoria</taxon>
        <taxon>Monogononta</taxon>
        <taxon>Pseudotrocha</taxon>
        <taxon>Ploima</taxon>
        <taxon>Brachionidae</taxon>
        <taxon>Brachionus</taxon>
    </lineage>
</organism>
<dbReference type="Proteomes" id="UP000276133">
    <property type="component" value="Unassembled WGS sequence"/>
</dbReference>
<keyword evidence="3" id="KW-1185">Reference proteome</keyword>
<dbReference type="PANTHER" id="PTHR47163">
    <property type="entry name" value="DDE_TNP_IS1595 DOMAIN-CONTAINING PROTEIN"/>
    <property type="match status" value="1"/>
</dbReference>
<protein>
    <submittedName>
        <fullName evidence="2">DDE transposase</fullName>
    </submittedName>
</protein>